<feature type="compositionally biased region" description="Basic and acidic residues" evidence="1">
    <location>
        <begin position="335"/>
        <end position="358"/>
    </location>
</feature>
<accession>A0A976MA86</accession>
<reference evidence="2" key="1">
    <citation type="submission" date="2022-07" db="EMBL/GenBank/DDBJ databases">
        <title>Evaluation of T. orientalis genome assembly methods using nanopore sequencing and analysis of variation between genomes.</title>
        <authorList>
            <person name="Yam J."/>
            <person name="Micallef M.L."/>
            <person name="Liu M."/>
            <person name="Djordjevic S.P."/>
            <person name="Bogema D.R."/>
            <person name="Jenkins C."/>
        </authorList>
    </citation>
    <scope>NUCLEOTIDE SEQUENCE</scope>
    <source>
        <strain evidence="2">Goon Nure</strain>
    </source>
</reference>
<feature type="region of interest" description="Disordered" evidence="1">
    <location>
        <begin position="605"/>
        <end position="628"/>
    </location>
</feature>
<dbReference type="EMBL" id="CP056069">
    <property type="protein sequence ID" value="UKK00705.2"/>
    <property type="molecule type" value="Genomic_DNA"/>
</dbReference>
<name>A0A976MA86_THEOR</name>
<dbReference type="AlphaFoldDB" id="A0A976MA86"/>
<feature type="compositionally biased region" description="Low complexity" evidence="1">
    <location>
        <begin position="320"/>
        <end position="329"/>
    </location>
</feature>
<evidence type="ECO:0000256" key="1">
    <source>
        <dbReference type="SAM" id="MobiDB-lite"/>
    </source>
</evidence>
<feature type="compositionally biased region" description="Basic and acidic residues" evidence="1">
    <location>
        <begin position="230"/>
        <end position="244"/>
    </location>
</feature>
<feature type="region of interest" description="Disordered" evidence="1">
    <location>
        <begin position="84"/>
        <end position="113"/>
    </location>
</feature>
<feature type="region of interest" description="Disordered" evidence="1">
    <location>
        <begin position="226"/>
        <end position="384"/>
    </location>
</feature>
<organism evidence="2 3">
    <name type="scientific">Theileria orientalis</name>
    <dbReference type="NCBI Taxonomy" id="68886"/>
    <lineage>
        <taxon>Eukaryota</taxon>
        <taxon>Sar</taxon>
        <taxon>Alveolata</taxon>
        <taxon>Apicomplexa</taxon>
        <taxon>Aconoidasida</taxon>
        <taxon>Piroplasmida</taxon>
        <taxon>Theileriidae</taxon>
        <taxon>Theileria</taxon>
    </lineage>
</organism>
<dbReference type="Proteomes" id="UP000244811">
    <property type="component" value="Chromosome 1"/>
</dbReference>
<gene>
    <name evidence="2" type="ORF">MACK_000779</name>
</gene>
<feature type="compositionally biased region" description="Low complexity" evidence="1">
    <location>
        <begin position="286"/>
        <end position="308"/>
    </location>
</feature>
<proteinExistence type="predicted"/>
<evidence type="ECO:0000313" key="3">
    <source>
        <dbReference type="Proteomes" id="UP000244811"/>
    </source>
</evidence>
<evidence type="ECO:0000313" key="2">
    <source>
        <dbReference type="EMBL" id="UKK00705.2"/>
    </source>
</evidence>
<feature type="compositionally biased region" description="Basic and acidic residues" evidence="1">
    <location>
        <begin position="605"/>
        <end position="616"/>
    </location>
</feature>
<feature type="compositionally biased region" description="Basic and acidic residues" evidence="1">
    <location>
        <begin position="368"/>
        <end position="384"/>
    </location>
</feature>
<protein>
    <submittedName>
        <fullName evidence="2">Uncharacterized protein</fullName>
    </submittedName>
</protein>
<sequence>MASLVFRGELLLTLEEALEFNKNLEKACLELYGFELGNVPWRVCAIDQSIRTHTPSSLSLASALRELDATVDPLSIIKQPLNRRSSHKLDASPVRSPSPPSLPSVEVKPEPKPVKKVEEKIEYDPESDFYKLLHPPIEKLNSLPEWAQSIHKIIVQLCYMPEVKPFLKYFNRQTEDDDTVENVDGSGKRGDKTDKADDFGFDVLSDELDDILMDIDDMDTLNRRGVTQDGGHKKETIIKSENNVDGHSSVDIVDPVNGVVGLTSTSKTSDPKVDDTNTDLSNKSMNGTISTNDSNNNNNNNTHGNIGLNEDHTSRGLSENNDVNVVNDVGVSSETSEKKVGNGVKSEGDENVKTRLENDGVDEEEKNEGETEVKFDKNTAQREGDEVIDGSVEAIASQRKVSESTKEKEVRGFEYILENLMENKFENASYVFSLLYTFLVQQFKKALPGSNEWMCAQDISNKLEELRSEKRLSDAEKLHNFQEPPKPEAPPPLLHPIVEAPAYREPKRPRTSMEDFEHELSLINNVNDYSPTISLPEVQNITDEERMEFYENAMLLEQDFQMELFTVFEHAAVWKIVGNGEIELDDQNTDPKIYRGMIKWVKEKRNLTPTESKETTPEPPQVSSEIVV</sequence>